<dbReference type="EMBL" id="PTJD01000012">
    <property type="protein sequence ID" value="PPK92865.1"/>
    <property type="molecule type" value="Genomic_DNA"/>
</dbReference>
<sequence length="386" mass="41631">MFTRDDLTTLMSAEPRLGVSIYLPTHVRGSEIRQDPIRLKNLTTLARERLHSIGVAPADAEEFLAPATELLGDHPFWQHQSEGLALFLDGDGVAVHKLPFPVEEHVEVGSGFQVRPLLPVLAADGVFDVVTVTAGAVRVFQASRFALVEDEEAGFPKNLEEEIGELDYENPVQASPAARPNTGVVDISNAQVYGDSPAEWAKNRLVDFAHDVARALDARSAKRQVPVVLVADAELGGHVRKACTIGPLLAALVETNPDVLDSAALHDAAYTAVRERLDGERRADLERFRSLLGNGDAKAAAGVEDAVRAAHQGRVDVLFLTAREEVVRGRYDESTDQVTLAGGDDASAGRDLLEDAAVQTLRNGGRLHLLDEEDALDGPLAAVLRY</sequence>
<name>A0A2S6IF66_9ACTN</name>
<dbReference type="AlphaFoldDB" id="A0A2S6IF66"/>
<reference evidence="1 2" key="1">
    <citation type="submission" date="2018-02" db="EMBL/GenBank/DDBJ databases">
        <title>Genomic Encyclopedia of Archaeal and Bacterial Type Strains, Phase II (KMG-II): from individual species to whole genera.</title>
        <authorList>
            <person name="Goeker M."/>
        </authorList>
    </citation>
    <scope>NUCLEOTIDE SEQUENCE [LARGE SCALE GENOMIC DNA]</scope>
    <source>
        <strain evidence="1 2">DSM 22857</strain>
    </source>
</reference>
<proteinExistence type="predicted"/>
<organism evidence="1 2">
    <name type="scientific">Kineococcus xinjiangensis</name>
    <dbReference type="NCBI Taxonomy" id="512762"/>
    <lineage>
        <taxon>Bacteria</taxon>
        <taxon>Bacillati</taxon>
        <taxon>Actinomycetota</taxon>
        <taxon>Actinomycetes</taxon>
        <taxon>Kineosporiales</taxon>
        <taxon>Kineosporiaceae</taxon>
        <taxon>Kineococcus</taxon>
    </lineage>
</organism>
<dbReference type="InterPro" id="IPR041289">
    <property type="entry name" value="Bact_RF_family3"/>
</dbReference>
<dbReference type="Proteomes" id="UP000239485">
    <property type="component" value="Unassembled WGS sequence"/>
</dbReference>
<protein>
    <recommendedName>
        <fullName evidence="3">ERF1-like protein</fullName>
    </recommendedName>
</protein>
<comment type="caution">
    <text evidence="1">The sequence shown here is derived from an EMBL/GenBank/DDBJ whole genome shotgun (WGS) entry which is preliminary data.</text>
</comment>
<evidence type="ECO:0000313" key="2">
    <source>
        <dbReference type="Proteomes" id="UP000239485"/>
    </source>
</evidence>
<accession>A0A2S6IF66</accession>
<gene>
    <name evidence="1" type="ORF">CLV92_11238</name>
</gene>
<dbReference type="OrthoDB" id="4393931at2"/>
<evidence type="ECO:0008006" key="3">
    <source>
        <dbReference type="Google" id="ProtNLM"/>
    </source>
</evidence>
<keyword evidence="2" id="KW-1185">Reference proteome</keyword>
<dbReference type="RefSeq" id="WP_104434214.1">
    <property type="nucleotide sequence ID" value="NZ_PTJD01000012.1"/>
</dbReference>
<evidence type="ECO:0000313" key="1">
    <source>
        <dbReference type="EMBL" id="PPK92865.1"/>
    </source>
</evidence>
<dbReference type="Pfam" id="PF18845">
    <property type="entry name" value="baeRF_family3"/>
    <property type="match status" value="1"/>
</dbReference>